<dbReference type="Gene3D" id="3.30.54.20">
    <property type="match status" value="1"/>
</dbReference>
<dbReference type="FunFam" id="3.30.930.10:FF:000004">
    <property type="entry name" value="Alanine--tRNA ligase"/>
    <property type="match status" value="1"/>
</dbReference>
<keyword evidence="13" id="KW-0175">Coiled coil</keyword>
<dbReference type="GO" id="GO:0000049">
    <property type="term" value="F:tRNA binding"/>
    <property type="evidence" value="ECO:0007669"/>
    <property type="project" value="UniProtKB-KW"/>
</dbReference>
<keyword evidence="5 12" id="KW-0479">Metal-binding</keyword>
<dbReference type="InterPro" id="IPR003156">
    <property type="entry name" value="DHHA1_dom"/>
</dbReference>
<evidence type="ECO:0000313" key="16">
    <source>
        <dbReference type="EMBL" id="PAU80662.1"/>
    </source>
</evidence>
<evidence type="ECO:0000256" key="9">
    <source>
        <dbReference type="ARBA" id="ARBA00022884"/>
    </source>
</evidence>
<evidence type="ECO:0000313" key="17">
    <source>
        <dbReference type="Proteomes" id="UP000218896"/>
    </source>
</evidence>
<dbReference type="PANTHER" id="PTHR11777">
    <property type="entry name" value="ALANYL-TRNA SYNTHETASE"/>
    <property type="match status" value="1"/>
</dbReference>
<comment type="subcellular location">
    <subcellularLocation>
        <location evidence="1 12">Cytoplasm</location>
    </subcellularLocation>
</comment>
<reference evidence="16 17" key="1">
    <citation type="submission" date="2017-08" db="EMBL/GenBank/DDBJ databases">
        <title>Halovibrio sewagensis sp. nov., isolated from wastewater of high salinity.</title>
        <authorList>
            <person name="Dong X."/>
            <person name="Zhang G."/>
        </authorList>
    </citation>
    <scope>NUCLEOTIDE SEQUENCE [LARGE SCALE GENOMIC DNA]</scope>
    <source>
        <strain evidence="16 17">YL5-2</strain>
    </source>
</reference>
<comment type="cofactor">
    <cofactor evidence="12">
        <name>Zn(2+)</name>
        <dbReference type="ChEBI" id="CHEBI:29105"/>
    </cofactor>
    <text evidence="12">Binds 1 zinc ion per subunit.</text>
</comment>
<keyword evidence="12" id="KW-0963">Cytoplasm</keyword>
<protein>
    <recommendedName>
        <fullName evidence="12">Alanine--tRNA ligase</fullName>
        <ecNumber evidence="12">6.1.1.7</ecNumber>
    </recommendedName>
    <alternativeName>
        <fullName evidence="12">Alanyl-tRNA synthetase</fullName>
        <shortName evidence="12">AlaRS</shortName>
    </alternativeName>
</protein>
<evidence type="ECO:0000256" key="8">
    <source>
        <dbReference type="ARBA" id="ARBA00022840"/>
    </source>
</evidence>
<dbReference type="Gene3D" id="3.10.310.40">
    <property type="match status" value="1"/>
</dbReference>
<evidence type="ECO:0000256" key="12">
    <source>
        <dbReference type="HAMAP-Rule" id="MF_00036"/>
    </source>
</evidence>
<feature type="coiled-coil region" evidence="13">
    <location>
        <begin position="731"/>
        <end position="758"/>
    </location>
</feature>
<dbReference type="Proteomes" id="UP000218896">
    <property type="component" value="Unassembled WGS sequence"/>
</dbReference>
<comment type="similarity">
    <text evidence="2 12">Belongs to the class-II aminoacyl-tRNA synthetase family.</text>
</comment>
<dbReference type="GO" id="GO:0006419">
    <property type="term" value="P:alanyl-tRNA aminoacylation"/>
    <property type="evidence" value="ECO:0007669"/>
    <property type="project" value="UniProtKB-UniRule"/>
</dbReference>
<comment type="catalytic activity">
    <reaction evidence="12">
        <text>tRNA(Ala) + L-alanine + ATP = L-alanyl-tRNA(Ala) + AMP + diphosphate</text>
        <dbReference type="Rhea" id="RHEA:12540"/>
        <dbReference type="Rhea" id="RHEA-COMP:9657"/>
        <dbReference type="Rhea" id="RHEA-COMP:9923"/>
        <dbReference type="ChEBI" id="CHEBI:30616"/>
        <dbReference type="ChEBI" id="CHEBI:33019"/>
        <dbReference type="ChEBI" id="CHEBI:57972"/>
        <dbReference type="ChEBI" id="CHEBI:78442"/>
        <dbReference type="ChEBI" id="CHEBI:78497"/>
        <dbReference type="ChEBI" id="CHEBI:456215"/>
        <dbReference type="EC" id="6.1.1.7"/>
    </reaction>
</comment>
<keyword evidence="8 12" id="KW-0067">ATP-binding</keyword>
<evidence type="ECO:0000259" key="15">
    <source>
        <dbReference type="PROSITE" id="PS50860"/>
    </source>
</evidence>
<evidence type="ECO:0000256" key="1">
    <source>
        <dbReference type="ARBA" id="ARBA00004496"/>
    </source>
</evidence>
<keyword evidence="17" id="KW-1185">Reference proteome</keyword>
<dbReference type="Pfam" id="PF01411">
    <property type="entry name" value="tRNA-synt_2c"/>
    <property type="match status" value="1"/>
</dbReference>
<dbReference type="NCBIfam" id="TIGR00344">
    <property type="entry name" value="alaS"/>
    <property type="match status" value="1"/>
</dbReference>
<keyword evidence="4 12" id="KW-0436">Ligase</keyword>
<dbReference type="InterPro" id="IPR050058">
    <property type="entry name" value="Ala-tRNA_ligase"/>
</dbReference>
<dbReference type="InterPro" id="IPR018164">
    <property type="entry name" value="Ala-tRNA-synth_IIc_N"/>
</dbReference>
<dbReference type="GO" id="GO:0005524">
    <property type="term" value="F:ATP binding"/>
    <property type="evidence" value="ECO:0007669"/>
    <property type="project" value="UniProtKB-UniRule"/>
</dbReference>
<dbReference type="GO" id="GO:0002161">
    <property type="term" value="F:aminoacyl-tRNA deacylase activity"/>
    <property type="evidence" value="ECO:0007669"/>
    <property type="project" value="TreeGrafter"/>
</dbReference>
<gene>
    <name evidence="12" type="primary">alaS</name>
    <name evidence="16" type="ORF">CK501_09605</name>
</gene>
<evidence type="ECO:0000256" key="11">
    <source>
        <dbReference type="ARBA" id="ARBA00023146"/>
    </source>
</evidence>
<dbReference type="GO" id="GO:0004813">
    <property type="term" value="F:alanine-tRNA ligase activity"/>
    <property type="evidence" value="ECO:0007669"/>
    <property type="project" value="UniProtKB-UniRule"/>
</dbReference>
<dbReference type="SUPFAM" id="SSF55681">
    <property type="entry name" value="Class II aaRS and biotin synthetases"/>
    <property type="match status" value="1"/>
</dbReference>
<sequence length="876" mass="95285">MKTAELRSAFLEYFRQNGHTIVPSSSLVPADDPTLLFTNAGMNQFKDAFLGREDRGYTRAVSSQRCVRAGGKHNDLENVGYTARHHTFFEMLGNFSFGDYFKRKAINFAWTFLTDPQWLGLTAEKLWVTVYQTDEDAYRIWNEEIGVPAERIVRIGDEDGVPYKSDNFWSMGDTGPCGPCSEVFYDHGPDVAGGPPGSEDEDGDRYIEIWNIVFMQFNRTADGVMHDLPSPSVDTGMGLERIAAVLQGVHSNYEIDLFQSLLKSVSEALGGVDPEQASVRVIADHIRSCSFLIADGVMPSNEGRGFVLRRITRRAARHGNKLGATGTFFHKLVQPLEALMGEAYPELTKARPQIEKILKQEEEQFARTLEKGLRLLEDDIAQLSGSEIPGETVFTLYDTYGFPVDLTNDIARERGLTLDLEGYEKAMEAQRERARAASKFGMDYNAGLSLEGETEFTGYGNFEDDGEVRAVLVEGERRAAGVGERAVVVLDRTPFYGESGGQVGDTGVLSWSGGRFEVEDTQKEDGHHLHIGRVVAGTVEPGMTLHAEVNGERRAHTALNHSATHLLHAALRTVLGEHVAQKGSLVNAERLRFDFSHFEAVTAEELERIERMVNEQVRANTAVETRVTDMDTAKTMGAMALFGEKYGDTVRVLSMGTGGFSIELCGGTHVERTGDIGLFRIVTETGISSGVRRIEALTGDAALAHDREQEARLGRIAALVKGAPESAVERVESLVEHNRQLEKEVERLKGKLASAAGSDLADSAVDVNGIKVVAADMQGADRKALMETADQLRNKLGSAVVLLGAAAEGKVTLVAGVTKDLTGQLKAGDLMQAIAPRVGGKGGGRPDMAQGGGSDPEGLPDAIAAVESWVRENSGS</sequence>
<evidence type="ECO:0000256" key="5">
    <source>
        <dbReference type="ARBA" id="ARBA00022723"/>
    </source>
</evidence>
<keyword evidence="10 12" id="KW-0648">Protein biosynthesis</keyword>
<dbReference type="InterPro" id="IPR012947">
    <property type="entry name" value="tRNA_SAD"/>
</dbReference>
<keyword evidence="7 12" id="KW-0862">Zinc</keyword>
<evidence type="ECO:0000256" key="13">
    <source>
        <dbReference type="SAM" id="Coils"/>
    </source>
</evidence>
<dbReference type="RefSeq" id="WP_095617493.1">
    <property type="nucleotide sequence ID" value="NZ_NSKD01000003.1"/>
</dbReference>
<keyword evidence="6 12" id="KW-0547">Nucleotide-binding</keyword>
<dbReference type="GO" id="GO:0008270">
    <property type="term" value="F:zinc ion binding"/>
    <property type="evidence" value="ECO:0007669"/>
    <property type="project" value="UniProtKB-UniRule"/>
</dbReference>
<dbReference type="GO" id="GO:0045892">
    <property type="term" value="P:negative regulation of DNA-templated transcription"/>
    <property type="evidence" value="ECO:0007669"/>
    <property type="project" value="TreeGrafter"/>
</dbReference>
<dbReference type="FunFam" id="3.30.980.10:FF:000004">
    <property type="entry name" value="Alanine--tRNA ligase, cytoplasmic"/>
    <property type="match status" value="1"/>
</dbReference>
<dbReference type="GO" id="GO:0005829">
    <property type="term" value="C:cytosol"/>
    <property type="evidence" value="ECO:0007669"/>
    <property type="project" value="TreeGrafter"/>
</dbReference>
<dbReference type="FunFam" id="3.10.310.40:FF:000001">
    <property type="entry name" value="Alanine--tRNA ligase"/>
    <property type="match status" value="1"/>
</dbReference>
<evidence type="ECO:0000256" key="14">
    <source>
        <dbReference type="SAM" id="MobiDB-lite"/>
    </source>
</evidence>
<feature type="compositionally biased region" description="Gly residues" evidence="14">
    <location>
        <begin position="839"/>
        <end position="855"/>
    </location>
</feature>
<name>A0A2A2F7R9_9GAMM</name>
<feature type="region of interest" description="Disordered" evidence="14">
    <location>
        <begin position="838"/>
        <end position="861"/>
    </location>
</feature>
<dbReference type="InterPro" id="IPR018165">
    <property type="entry name" value="Ala-tRNA-synth_IIc_core"/>
</dbReference>
<dbReference type="CDD" id="cd00673">
    <property type="entry name" value="AlaRS_core"/>
    <property type="match status" value="1"/>
</dbReference>
<dbReference type="InterPro" id="IPR023033">
    <property type="entry name" value="Ala_tRNA_ligase_euk/bac"/>
</dbReference>
<dbReference type="AlphaFoldDB" id="A0A2A2F7R9"/>
<accession>A0A2A2F7R9</accession>
<keyword evidence="3 12" id="KW-0820">tRNA-binding</keyword>
<dbReference type="Gene3D" id="3.30.980.10">
    <property type="entry name" value="Threonyl-trna Synthetase, Chain A, domain 2"/>
    <property type="match status" value="1"/>
</dbReference>
<keyword evidence="11 12" id="KW-0030">Aminoacyl-tRNA synthetase</keyword>
<dbReference type="PRINTS" id="PR00980">
    <property type="entry name" value="TRNASYNTHALA"/>
</dbReference>
<proteinExistence type="inferred from homology"/>
<evidence type="ECO:0000256" key="7">
    <source>
        <dbReference type="ARBA" id="ARBA00022833"/>
    </source>
</evidence>
<dbReference type="Gene3D" id="6.10.250.550">
    <property type="match status" value="1"/>
</dbReference>
<comment type="function">
    <text evidence="12">Catalyzes the attachment of alanine to tRNA(Ala) in a two-step reaction: alanine is first activated by ATP to form Ala-AMP and then transferred to the acceptor end of tRNA(Ala). Also edits incorrectly charged Ser-tRNA(Ala) and Gly-tRNA(Ala) via its editing domain.</text>
</comment>
<organism evidence="16 17">
    <name type="scientific">Halovibrio salipaludis</name>
    <dbReference type="NCBI Taxonomy" id="2032626"/>
    <lineage>
        <taxon>Bacteria</taxon>
        <taxon>Pseudomonadati</taxon>
        <taxon>Pseudomonadota</taxon>
        <taxon>Gammaproteobacteria</taxon>
        <taxon>Oceanospirillales</taxon>
        <taxon>Halomonadaceae</taxon>
        <taxon>Halovibrio</taxon>
    </lineage>
</organism>
<dbReference type="Pfam" id="PF02272">
    <property type="entry name" value="DHHA1"/>
    <property type="match status" value="1"/>
</dbReference>
<dbReference type="InterPro" id="IPR009000">
    <property type="entry name" value="Transl_B-barrel_sf"/>
</dbReference>
<comment type="domain">
    <text evidence="12">Consists of three domains; the N-terminal catalytic domain, the editing domain and the C-terminal C-Ala domain. The editing domain removes incorrectly charged amino acids, while the C-Ala domain, along with tRNA(Ala), serves as a bridge to cooperatively bring together the editing and aminoacylation centers thus stimulating deacylation of misacylated tRNAs.</text>
</comment>
<dbReference type="SMART" id="SM00863">
    <property type="entry name" value="tRNA_SAD"/>
    <property type="match status" value="1"/>
</dbReference>
<feature type="binding site" evidence="12">
    <location>
        <position position="565"/>
    </location>
    <ligand>
        <name>Zn(2+)</name>
        <dbReference type="ChEBI" id="CHEBI:29105"/>
    </ligand>
</feature>
<dbReference type="SUPFAM" id="SSF50447">
    <property type="entry name" value="Translation proteins"/>
    <property type="match status" value="1"/>
</dbReference>
<feature type="domain" description="Alanyl-transfer RNA synthetases family profile" evidence="15">
    <location>
        <begin position="1"/>
        <end position="708"/>
    </location>
</feature>
<keyword evidence="9 12" id="KW-0694">RNA-binding</keyword>
<evidence type="ECO:0000256" key="2">
    <source>
        <dbReference type="ARBA" id="ARBA00008226"/>
    </source>
</evidence>
<dbReference type="FunFam" id="2.40.30.130:FF:000001">
    <property type="entry name" value="Alanine--tRNA ligase"/>
    <property type="match status" value="1"/>
</dbReference>
<dbReference type="SUPFAM" id="SSF101353">
    <property type="entry name" value="Putative anticodon-binding domain of alanyl-tRNA synthetase (AlaRS)"/>
    <property type="match status" value="1"/>
</dbReference>
<dbReference type="Gene3D" id="2.40.30.130">
    <property type="match status" value="1"/>
</dbReference>
<dbReference type="PROSITE" id="PS50860">
    <property type="entry name" value="AA_TRNA_LIGASE_II_ALA"/>
    <property type="match status" value="1"/>
</dbReference>
<dbReference type="EMBL" id="NSKD01000003">
    <property type="protein sequence ID" value="PAU80662.1"/>
    <property type="molecule type" value="Genomic_DNA"/>
</dbReference>
<dbReference type="FunFam" id="3.30.54.20:FF:000001">
    <property type="entry name" value="Alanine--tRNA ligase"/>
    <property type="match status" value="1"/>
</dbReference>
<dbReference type="InterPro" id="IPR018162">
    <property type="entry name" value="Ala-tRNA-ligase_IIc_anticod-bd"/>
</dbReference>
<dbReference type="SUPFAM" id="SSF55186">
    <property type="entry name" value="ThrRS/AlaRS common domain"/>
    <property type="match status" value="1"/>
</dbReference>
<dbReference type="InterPro" id="IPR045864">
    <property type="entry name" value="aa-tRNA-synth_II/BPL/LPL"/>
</dbReference>
<evidence type="ECO:0000256" key="3">
    <source>
        <dbReference type="ARBA" id="ARBA00022555"/>
    </source>
</evidence>
<dbReference type="PANTHER" id="PTHR11777:SF9">
    <property type="entry name" value="ALANINE--TRNA LIGASE, CYTOPLASMIC"/>
    <property type="match status" value="1"/>
</dbReference>
<dbReference type="InterPro" id="IPR018163">
    <property type="entry name" value="Thr/Ala-tRNA-synth_IIc_edit"/>
</dbReference>
<evidence type="ECO:0000256" key="10">
    <source>
        <dbReference type="ARBA" id="ARBA00022917"/>
    </source>
</evidence>
<dbReference type="InterPro" id="IPR002318">
    <property type="entry name" value="Ala-tRNA-lgiase_IIc"/>
</dbReference>
<dbReference type="OrthoDB" id="9803884at2"/>
<dbReference type="HAMAP" id="MF_00036_B">
    <property type="entry name" value="Ala_tRNA_synth_B"/>
    <property type="match status" value="1"/>
</dbReference>
<feature type="binding site" evidence="12">
    <location>
        <position position="669"/>
    </location>
    <ligand>
        <name>Zn(2+)</name>
        <dbReference type="ChEBI" id="CHEBI:29105"/>
    </ligand>
</feature>
<feature type="binding site" evidence="12">
    <location>
        <position position="665"/>
    </location>
    <ligand>
        <name>Zn(2+)</name>
        <dbReference type="ChEBI" id="CHEBI:29105"/>
    </ligand>
</feature>
<evidence type="ECO:0000256" key="6">
    <source>
        <dbReference type="ARBA" id="ARBA00022741"/>
    </source>
</evidence>
<feature type="binding site" evidence="12">
    <location>
        <position position="561"/>
    </location>
    <ligand>
        <name>Zn(2+)</name>
        <dbReference type="ChEBI" id="CHEBI:29105"/>
    </ligand>
</feature>
<dbReference type="Pfam" id="PF07973">
    <property type="entry name" value="tRNA_SAD"/>
    <property type="match status" value="1"/>
</dbReference>
<dbReference type="Gene3D" id="3.30.930.10">
    <property type="entry name" value="Bira Bifunctional Protein, Domain 2"/>
    <property type="match status" value="1"/>
</dbReference>
<comment type="caution">
    <text evidence="16">The sequence shown here is derived from an EMBL/GenBank/DDBJ whole genome shotgun (WGS) entry which is preliminary data.</text>
</comment>
<evidence type="ECO:0000256" key="4">
    <source>
        <dbReference type="ARBA" id="ARBA00022598"/>
    </source>
</evidence>
<dbReference type="EC" id="6.1.1.7" evidence="12"/>